<dbReference type="PANTHER" id="PTHR22945:SF40">
    <property type="entry name" value="SERPENTINE RECEPTOR, CLASS D (DELTA)-RELATED"/>
    <property type="match status" value="1"/>
</dbReference>
<evidence type="ECO:0008006" key="9">
    <source>
        <dbReference type="Google" id="ProtNLM"/>
    </source>
</evidence>
<evidence type="ECO:0000256" key="4">
    <source>
        <dbReference type="ARBA" id="ARBA00022989"/>
    </source>
</evidence>
<dbReference type="GO" id="GO:0016020">
    <property type="term" value="C:membrane"/>
    <property type="evidence" value="ECO:0007669"/>
    <property type="project" value="UniProtKB-SubCell"/>
</dbReference>
<comment type="subcellular location">
    <subcellularLocation>
        <location evidence="1">Membrane</location>
        <topology evidence="1">Multi-pass membrane protein</topology>
    </subcellularLocation>
</comment>
<feature type="transmembrane region" description="Helical" evidence="6">
    <location>
        <begin position="149"/>
        <end position="171"/>
    </location>
</feature>
<dbReference type="InterPro" id="IPR050920">
    <property type="entry name" value="Nematode_rcpt-like_delta"/>
</dbReference>
<keyword evidence="3 6" id="KW-0812">Transmembrane</keyword>
<dbReference type="EMBL" id="LIAE01010315">
    <property type="protein sequence ID" value="PAV63354.1"/>
    <property type="molecule type" value="Genomic_DNA"/>
</dbReference>
<feature type="transmembrane region" description="Helical" evidence="6">
    <location>
        <begin position="67"/>
        <end position="88"/>
    </location>
</feature>
<dbReference type="SUPFAM" id="SSF81321">
    <property type="entry name" value="Family A G protein-coupled receptor-like"/>
    <property type="match status" value="1"/>
</dbReference>
<evidence type="ECO:0000256" key="1">
    <source>
        <dbReference type="ARBA" id="ARBA00004141"/>
    </source>
</evidence>
<dbReference type="OrthoDB" id="5793097at2759"/>
<dbReference type="AlphaFoldDB" id="A0A2A2JNS0"/>
<dbReference type="Pfam" id="PF10317">
    <property type="entry name" value="7TM_GPCR_Srd"/>
    <property type="match status" value="1"/>
</dbReference>
<accession>A0A2A2JNS0</accession>
<evidence type="ECO:0000256" key="6">
    <source>
        <dbReference type="SAM" id="Phobius"/>
    </source>
</evidence>
<dbReference type="InterPro" id="IPR019421">
    <property type="entry name" value="7TM_GPCR_serpentine_rcpt_Srd"/>
</dbReference>
<feature type="transmembrane region" description="Helical" evidence="6">
    <location>
        <begin position="117"/>
        <end position="137"/>
    </location>
</feature>
<keyword evidence="8" id="KW-1185">Reference proteome</keyword>
<evidence type="ECO:0000256" key="2">
    <source>
        <dbReference type="ARBA" id="ARBA00009166"/>
    </source>
</evidence>
<reference evidence="7 8" key="1">
    <citation type="journal article" date="2017" name="Curr. Biol.">
        <title>Genome architecture and evolution of a unichromosomal asexual nematode.</title>
        <authorList>
            <person name="Fradin H."/>
            <person name="Zegar C."/>
            <person name="Gutwein M."/>
            <person name="Lucas J."/>
            <person name="Kovtun M."/>
            <person name="Corcoran D."/>
            <person name="Baugh L.R."/>
            <person name="Kiontke K."/>
            <person name="Gunsalus K."/>
            <person name="Fitch D.H."/>
            <person name="Piano F."/>
        </authorList>
    </citation>
    <scope>NUCLEOTIDE SEQUENCE [LARGE SCALE GENOMIC DNA]</scope>
    <source>
        <strain evidence="7">PF1309</strain>
    </source>
</reference>
<keyword evidence="5 6" id="KW-0472">Membrane</keyword>
<name>A0A2A2JNS0_9BILA</name>
<organism evidence="7 8">
    <name type="scientific">Diploscapter pachys</name>
    <dbReference type="NCBI Taxonomy" id="2018661"/>
    <lineage>
        <taxon>Eukaryota</taxon>
        <taxon>Metazoa</taxon>
        <taxon>Ecdysozoa</taxon>
        <taxon>Nematoda</taxon>
        <taxon>Chromadorea</taxon>
        <taxon>Rhabditida</taxon>
        <taxon>Rhabditina</taxon>
        <taxon>Rhabditomorpha</taxon>
        <taxon>Rhabditoidea</taxon>
        <taxon>Rhabditidae</taxon>
        <taxon>Diploscapter</taxon>
    </lineage>
</organism>
<protein>
    <recommendedName>
        <fullName evidence="9">G-protein coupled receptors family 1 profile domain-containing protein</fullName>
    </recommendedName>
</protein>
<dbReference type="Gene3D" id="1.20.1070.10">
    <property type="entry name" value="Rhodopsin 7-helix transmembrane proteins"/>
    <property type="match status" value="1"/>
</dbReference>
<evidence type="ECO:0000313" key="7">
    <source>
        <dbReference type="EMBL" id="PAV63354.1"/>
    </source>
</evidence>
<sequence length="202" mass="22930">MRVPLYCSNEDLSVLVPILDAWPCMSPYEIASIVFHAIVDPISMFFNGLLIYIIIRHSPSEMKEYRILLTSGSLAEFLSAFISFSSIIKEFPTDGAYMFVHYGICKFASSQTCYTSFVLQLNLWAHITLNLLLCFAYRYHSIQRNLSKLVVCGLLLLILAPSTFNFFVGAFSNDDQKAVEEYFIKRYNHYIGPGIVSGSNDL</sequence>
<gene>
    <name evidence="7" type="ORF">WR25_24549</name>
</gene>
<proteinExistence type="inferred from homology"/>
<dbReference type="PANTHER" id="PTHR22945">
    <property type="entry name" value="SERPENTINE RECEPTOR, CLASS D DELTA"/>
    <property type="match status" value="1"/>
</dbReference>
<feature type="transmembrane region" description="Helical" evidence="6">
    <location>
        <begin position="33"/>
        <end position="55"/>
    </location>
</feature>
<comment type="similarity">
    <text evidence="2">Belongs to the nematode receptor-like protein srd family.</text>
</comment>
<comment type="caution">
    <text evidence="7">The sequence shown here is derived from an EMBL/GenBank/DDBJ whole genome shotgun (WGS) entry which is preliminary data.</text>
</comment>
<keyword evidence="4 6" id="KW-1133">Transmembrane helix</keyword>
<evidence type="ECO:0000256" key="3">
    <source>
        <dbReference type="ARBA" id="ARBA00022692"/>
    </source>
</evidence>
<evidence type="ECO:0000256" key="5">
    <source>
        <dbReference type="ARBA" id="ARBA00023136"/>
    </source>
</evidence>
<dbReference type="Proteomes" id="UP000218231">
    <property type="component" value="Unassembled WGS sequence"/>
</dbReference>
<evidence type="ECO:0000313" key="8">
    <source>
        <dbReference type="Proteomes" id="UP000218231"/>
    </source>
</evidence>